<evidence type="ECO:0000256" key="1">
    <source>
        <dbReference type="ARBA" id="ARBA00023125"/>
    </source>
</evidence>
<dbReference type="PANTHER" id="PTHR30204">
    <property type="entry name" value="REDOX-CYCLING DRUG-SENSING TRANSCRIPTIONAL ACTIVATOR SOXR"/>
    <property type="match status" value="1"/>
</dbReference>
<dbReference type="CDD" id="cd00592">
    <property type="entry name" value="HTH_MerR-like"/>
    <property type="match status" value="1"/>
</dbReference>
<dbReference type="SUPFAM" id="SSF46955">
    <property type="entry name" value="Putative DNA-binding domain"/>
    <property type="match status" value="1"/>
</dbReference>
<dbReference type="Proteomes" id="UP000438182">
    <property type="component" value="Unassembled WGS sequence"/>
</dbReference>
<keyword evidence="1" id="KW-0238">DNA-binding</keyword>
<dbReference type="RefSeq" id="WP_160423013.1">
    <property type="nucleotide sequence ID" value="NZ_WSTA01000010.1"/>
</dbReference>
<dbReference type="PROSITE" id="PS50937">
    <property type="entry name" value="HTH_MERR_2"/>
    <property type="match status" value="1"/>
</dbReference>
<sequence>MAWSTRELAELAGTTVNTVRHYHQVGLLAEPERRVNGYKQYGVPDLVRLLRIRRLVDLGIPLARIAEVVDGGDRGGDALRELDAELAATIERLRRVREDIAAIRRERAPADAPAGFAESAGTMSEADRSILHIYGRLYDDEAMTDLRQMVTEDPPELRDAIDGLPADADEETRQHLAEAMVPSMVELLRTYPWLRDPTQHTARNARSVQQTLVEAVVELYNPAQLDVFARTSALALERIRRDDEADG</sequence>
<accession>A0A6I4NZ06</accession>
<feature type="coiled-coil region" evidence="2">
    <location>
        <begin position="79"/>
        <end position="106"/>
    </location>
</feature>
<keyword evidence="2" id="KW-0175">Coiled coil</keyword>
<evidence type="ECO:0000256" key="2">
    <source>
        <dbReference type="SAM" id="Coils"/>
    </source>
</evidence>
<dbReference type="GO" id="GO:0003677">
    <property type="term" value="F:DNA binding"/>
    <property type="evidence" value="ECO:0007669"/>
    <property type="project" value="UniProtKB-KW"/>
</dbReference>
<dbReference type="InterPro" id="IPR009061">
    <property type="entry name" value="DNA-bd_dom_put_sf"/>
</dbReference>
<name>A0A6I4NZ06_9MICO</name>
<evidence type="ECO:0000313" key="5">
    <source>
        <dbReference type="Proteomes" id="UP000438182"/>
    </source>
</evidence>
<feature type="domain" description="HTH merR-type" evidence="3">
    <location>
        <begin position="2"/>
        <end position="71"/>
    </location>
</feature>
<dbReference type="SMART" id="SM00422">
    <property type="entry name" value="HTH_MERR"/>
    <property type="match status" value="1"/>
</dbReference>
<comment type="caution">
    <text evidence="4">The sequence shown here is derived from an EMBL/GenBank/DDBJ whole genome shotgun (WGS) entry which is preliminary data.</text>
</comment>
<evidence type="ECO:0000313" key="4">
    <source>
        <dbReference type="EMBL" id="MWB97665.1"/>
    </source>
</evidence>
<dbReference type="PRINTS" id="PR00040">
    <property type="entry name" value="HTHMERR"/>
</dbReference>
<reference evidence="4 5" key="1">
    <citation type="submission" date="2019-12" db="EMBL/GenBank/DDBJ databases">
        <authorList>
            <person name="Kim Y.S."/>
        </authorList>
    </citation>
    <scope>NUCLEOTIDE SEQUENCE [LARGE SCALE GENOMIC DNA]</scope>
    <source>
        <strain evidence="4 5">MMS17-SY077</strain>
    </source>
</reference>
<dbReference type="PANTHER" id="PTHR30204:SF93">
    <property type="entry name" value="HTH MERR-TYPE DOMAIN-CONTAINING PROTEIN"/>
    <property type="match status" value="1"/>
</dbReference>
<dbReference type="InterPro" id="IPR047057">
    <property type="entry name" value="MerR_fam"/>
</dbReference>
<dbReference type="AlphaFoldDB" id="A0A6I4NZ06"/>
<dbReference type="EMBL" id="WSTA01000010">
    <property type="protein sequence ID" value="MWB97665.1"/>
    <property type="molecule type" value="Genomic_DNA"/>
</dbReference>
<dbReference type="Gene3D" id="1.10.1660.10">
    <property type="match status" value="1"/>
</dbReference>
<dbReference type="Pfam" id="PF13411">
    <property type="entry name" value="MerR_1"/>
    <property type="match status" value="1"/>
</dbReference>
<protein>
    <submittedName>
        <fullName evidence="4">MerR family transcriptional regulator</fullName>
    </submittedName>
</protein>
<keyword evidence="5" id="KW-1185">Reference proteome</keyword>
<evidence type="ECO:0000259" key="3">
    <source>
        <dbReference type="PROSITE" id="PS50937"/>
    </source>
</evidence>
<organism evidence="4 5">
    <name type="scientific">Agromyces seonyuensis</name>
    <dbReference type="NCBI Taxonomy" id="2662446"/>
    <lineage>
        <taxon>Bacteria</taxon>
        <taxon>Bacillati</taxon>
        <taxon>Actinomycetota</taxon>
        <taxon>Actinomycetes</taxon>
        <taxon>Micrococcales</taxon>
        <taxon>Microbacteriaceae</taxon>
        <taxon>Agromyces</taxon>
    </lineage>
</organism>
<dbReference type="InterPro" id="IPR000551">
    <property type="entry name" value="MerR-type_HTH_dom"/>
</dbReference>
<gene>
    <name evidence="4" type="ORF">GB864_03725</name>
</gene>
<proteinExistence type="predicted"/>
<dbReference type="GO" id="GO:0003700">
    <property type="term" value="F:DNA-binding transcription factor activity"/>
    <property type="evidence" value="ECO:0007669"/>
    <property type="project" value="InterPro"/>
</dbReference>